<dbReference type="PANTHER" id="PTHR48050:SF13">
    <property type="entry name" value="STEROL 3-BETA-GLUCOSYLTRANSFERASE UGT80A2"/>
    <property type="match status" value="1"/>
</dbReference>
<dbReference type="Pfam" id="PF03033">
    <property type="entry name" value="Glyco_transf_28"/>
    <property type="match status" value="1"/>
</dbReference>
<dbReference type="RefSeq" id="WP_344453747.1">
    <property type="nucleotide sequence ID" value="NZ_BAAATZ010000025.1"/>
</dbReference>
<reference evidence="5" key="1">
    <citation type="journal article" date="2019" name="Int. J. Syst. Evol. Microbiol.">
        <title>The Global Catalogue of Microorganisms (GCM) 10K type strain sequencing project: providing services to taxonomists for standard genome sequencing and annotation.</title>
        <authorList>
            <consortium name="The Broad Institute Genomics Platform"/>
            <consortium name="The Broad Institute Genome Sequencing Center for Infectious Disease"/>
            <person name="Wu L."/>
            <person name="Ma J."/>
        </authorList>
    </citation>
    <scope>NUCLEOTIDE SEQUENCE [LARGE SCALE GENOMIC DNA]</scope>
    <source>
        <strain evidence="5">JCM 8201</strain>
    </source>
</reference>
<evidence type="ECO:0000259" key="3">
    <source>
        <dbReference type="Pfam" id="PF06722"/>
    </source>
</evidence>
<evidence type="ECO:0000256" key="1">
    <source>
        <dbReference type="SAM" id="MobiDB-lite"/>
    </source>
</evidence>
<dbReference type="SUPFAM" id="SSF53756">
    <property type="entry name" value="UDP-Glycosyltransferase/glycogen phosphorylase"/>
    <property type="match status" value="1"/>
</dbReference>
<dbReference type="InterPro" id="IPR050426">
    <property type="entry name" value="Glycosyltransferase_28"/>
</dbReference>
<evidence type="ECO:0000313" key="5">
    <source>
        <dbReference type="Proteomes" id="UP001501842"/>
    </source>
</evidence>
<organism evidence="4 5">
    <name type="scientific">Actinocorallia aurantiaca</name>
    <dbReference type="NCBI Taxonomy" id="46204"/>
    <lineage>
        <taxon>Bacteria</taxon>
        <taxon>Bacillati</taxon>
        <taxon>Actinomycetota</taxon>
        <taxon>Actinomycetes</taxon>
        <taxon>Streptosporangiales</taxon>
        <taxon>Thermomonosporaceae</taxon>
        <taxon>Actinocorallia</taxon>
    </lineage>
</organism>
<accession>A0ABP6GZH9</accession>
<dbReference type="InterPro" id="IPR004276">
    <property type="entry name" value="GlycoTrans_28_N"/>
</dbReference>
<name>A0ABP6GZH9_9ACTN</name>
<keyword evidence="5" id="KW-1185">Reference proteome</keyword>
<dbReference type="Proteomes" id="UP001501842">
    <property type="component" value="Unassembled WGS sequence"/>
</dbReference>
<dbReference type="InterPro" id="IPR010610">
    <property type="entry name" value="EryCIII-like_C"/>
</dbReference>
<feature type="domain" description="Erythromycin biosynthesis protein CIII-like C-terminal" evidence="3">
    <location>
        <begin position="266"/>
        <end position="389"/>
    </location>
</feature>
<dbReference type="PANTHER" id="PTHR48050">
    <property type="entry name" value="STEROL 3-BETA-GLUCOSYLTRANSFERASE"/>
    <property type="match status" value="1"/>
</dbReference>
<proteinExistence type="predicted"/>
<dbReference type="InterPro" id="IPR002213">
    <property type="entry name" value="UDP_glucos_trans"/>
</dbReference>
<dbReference type="Gene3D" id="3.40.50.2000">
    <property type="entry name" value="Glycogen Phosphorylase B"/>
    <property type="match status" value="2"/>
</dbReference>
<protein>
    <submittedName>
        <fullName evidence="4">Glycosyltransferase</fullName>
    </submittedName>
</protein>
<feature type="domain" description="Glycosyltransferase family 28 N-terminal" evidence="2">
    <location>
        <begin position="3"/>
        <end position="63"/>
    </location>
</feature>
<gene>
    <name evidence="4" type="ORF">GCM10010439_52150</name>
</gene>
<dbReference type="EMBL" id="BAAATZ010000025">
    <property type="protein sequence ID" value="GAA2733070.1"/>
    <property type="molecule type" value="Genomic_DNA"/>
</dbReference>
<dbReference type="Pfam" id="PF06722">
    <property type="entry name" value="EryCIII-like_C"/>
    <property type="match status" value="1"/>
</dbReference>
<comment type="caution">
    <text evidence="4">The sequence shown here is derived from an EMBL/GenBank/DDBJ whole genome shotgun (WGS) entry which is preliminary data.</text>
</comment>
<feature type="region of interest" description="Disordered" evidence="1">
    <location>
        <begin position="414"/>
        <end position="437"/>
    </location>
</feature>
<dbReference type="CDD" id="cd03784">
    <property type="entry name" value="GT1_Gtf-like"/>
    <property type="match status" value="1"/>
</dbReference>
<sequence length="437" mass="47996">MKVLLLTVGSQGDVLPFVALADRLRREGHQPLLAAPRLFQSLADSHQVPFAPLDLDMLRVSDTLAGAHGLRKFLRFARVLGSLAPEALESVVRAAEGDFDVVVHHPVLPLGHHLADWAGARSVAAVPTPVLQPTREFTSPVWGVRSPFPRASYAATRRLMLRPWGRELDHWRHQTLGLRRRRGWRDPLVRPDGEPATVLHALSPQVLPRPSDWPESAHLTGYWRLPELPFTPGRRLREFLAAGDPPVYVGFGSLPLGDPQRTARIVVEAAEQVDGRVLVAGGYRGMRGVTNSDRVHVIRHVPHDWLFPRCAAVVHHGGAGTTGTAAAAGVPQILCPIGFDQPFWARRMRRLGVAPPSPRLRDLSVRGLAPALDLALHDLELIYRAERLGRRMRAEDGTGEALRLLGVRTGPVQDALPGMPGSGFPEHPESPETMVKL</sequence>
<evidence type="ECO:0000259" key="2">
    <source>
        <dbReference type="Pfam" id="PF03033"/>
    </source>
</evidence>
<evidence type="ECO:0000313" key="4">
    <source>
        <dbReference type="EMBL" id="GAA2733070.1"/>
    </source>
</evidence>